<dbReference type="AlphaFoldDB" id="L7FJ78"/>
<dbReference type="OrthoDB" id="408728at2759"/>
<sequence length="376" mass="42742">MNNEENSVVVIDNGSSAIKSGFAGDDNPLNIFPTLVGRSKSRIQFSHQNNTTEYYINDSLNTKTNFFDEISPIQNGQVKDFDALSALWKYIFEEKLRIDSSEKHMLLTEDFELSYSVREKMSEIMFESFKVPSLYICRPSVLPIYSAGTTTGLVVESGESTFRLEFMYDGFSYQNSTFHNSLTGGCVTETLRRLLTKKFNTSTLNFNRETLQEIKENLCSCTTDFATKRTQKSSELEKEFELPDGTILRLGIVRFEVAEALFEPQKYDIDCEGIQHYIANSIQKCDLNSRKYFLSNIILAGGNTMFDGIDKRLQHEINKLVAKNAKVKIITLPERKLSAWIGGSILGSLNSFEQALVSREKYMEYGSSLIHLNCQL</sequence>
<dbReference type="PANTHER" id="PTHR11937">
    <property type="entry name" value="ACTIN"/>
    <property type="match status" value="1"/>
</dbReference>
<evidence type="ECO:0000313" key="3">
    <source>
        <dbReference type="Proteomes" id="UP000014680"/>
    </source>
</evidence>
<keyword evidence="3" id="KW-1185">Reference proteome</keyword>
<reference evidence="2 3" key="1">
    <citation type="submission" date="2012-10" db="EMBL/GenBank/DDBJ databases">
        <authorList>
            <person name="Zafar N."/>
            <person name="Inman J."/>
            <person name="Hall N."/>
            <person name="Lorenzi H."/>
            <person name="Caler E."/>
        </authorList>
    </citation>
    <scope>NUCLEOTIDE SEQUENCE [LARGE SCALE GENOMIC DNA]</scope>
    <source>
        <strain evidence="2 3">IP1</strain>
    </source>
</reference>
<dbReference type="PRINTS" id="PR00190">
    <property type="entry name" value="ACTIN"/>
</dbReference>
<name>L7FJ78_ENTIV</name>
<dbReference type="InterPro" id="IPR043129">
    <property type="entry name" value="ATPase_NBD"/>
</dbReference>
<dbReference type="Proteomes" id="UP000014680">
    <property type="component" value="Unassembled WGS sequence"/>
</dbReference>
<dbReference type="VEuPathDB" id="AmoebaDB:EIN_002160"/>
<organism evidence="2 3">
    <name type="scientific">Entamoeba invadens IP1</name>
    <dbReference type="NCBI Taxonomy" id="370355"/>
    <lineage>
        <taxon>Eukaryota</taxon>
        <taxon>Amoebozoa</taxon>
        <taxon>Evosea</taxon>
        <taxon>Archamoebae</taxon>
        <taxon>Mastigamoebida</taxon>
        <taxon>Entamoebidae</taxon>
        <taxon>Entamoeba</taxon>
    </lineage>
</organism>
<dbReference type="Pfam" id="PF00022">
    <property type="entry name" value="Actin"/>
    <property type="match status" value="1"/>
</dbReference>
<dbReference type="SMART" id="SM00268">
    <property type="entry name" value="ACTIN"/>
    <property type="match status" value="1"/>
</dbReference>
<dbReference type="EMBL" id="KB207266">
    <property type="protein sequence ID" value="ELP83565.1"/>
    <property type="molecule type" value="Genomic_DNA"/>
</dbReference>
<accession>L7FJ78</accession>
<dbReference type="SUPFAM" id="SSF53067">
    <property type="entry name" value="Actin-like ATPase domain"/>
    <property type="match status" value="2"/>
</dbReference>
<gene>
    <name evidence="2" type="ORF">EIN_002160</name>
</gene>
<dbReference type="Gene3D" id="3.90.640.10">
    <property type="entry name" value="Actin, Chain A, domain 4"/>
    <property type="match status" value="1"/>
</dbReference>
<evidence type="ECO:0000313" key="2">
    <source>
        <dbReference type="EMBL" id="ELP83565.1"/>
    </source>
</evidence>
<protein>
    <submittedName>
        <fullName evidence="2">Actin, putative</fullName>
    </submittedName>
</protein>
<dbReference type="FunFam" id="3.30.420.40:FF:000050">
    <property type="entry name" value="Actin, alpha skeletal muscle"/>
    <property type="match status" value="1"/>
</dbReference>
<dbReference type="InterPro" id="IPR004000">
    <property type="entry name" value="Actin"/>
</dbReference>
<dbReference type="GeneID" id="14882539"/>
<evidence type="ECO:0000256" key="1">
    <source>
        <dbReference type="RuleBase" id="RU000487"/>
    </source>
</evidence>
<dbReference type="Gene3D" id="3.30.420.40">
    <property type="match status" value="2"/>
</dbReference>
<proteinExistence type="inferred from homology"/>
<comment type="similarity">
    <text evidence="1">Belongs to the actin family.</text>
</comment>
<dbReference type="KEGG" id="eiv:EIN_002160"/>
<dbReference type="RefSeq" id="XP_004182911.1">
    <property type="nucleotide sequence ID" value="XM_004182863.1"/>
</dbReference>